<accession>A0A7G9W5P6</accession>
<proteinExistence type="predicted"/>
<gene>
    <name evidence="2" type="ORF">HYG86_04070</name>
</gene>
<sequence>MNQQLIEQIVKEVMASMGGSTTGNEQKTSVKPSGTVNAKDDYPLATKRPELLKTPTGKTLEDITLNSVLNGEIKATDVRISPETLELQAQVADSIGREAFARNLRRAAELIAVPDERILEIYNALRPYRSTKEELFEIAQELETKYNAKINAAFVKEAAVVYEGRNRLRQD</sequence>
<dbReference type="Gene3D" id="1.10.1510.20">
    <property type="entry name" value="Propanediol/glycerol dehydratase, small subunit"/>
    <property type="match status" value="1"/>
</dbReference>
<dbReference type="Proteomes" id="UP000516160">
    <property type="component" value="Chromosome"/>
</dbReference>
<dbReference type="InterPro" id="IPR036091">
    <property type="entry name" value="Prodiol/glycerol_DeHase__sf_su"/>
</dbReference>
<keyword evidence="3" id="KW-1185">Reference proteome</keyword>
<dbReference type="RefSeq" id="WP_213167670.1">
    <property type="nucleotide sequence ID" value="NZ_CP058559.1"/>
</dbReference>
<dbReference type="AlphaFoldDB" id="A0A7G9W5P6"/>
<dbReference type="PIRSF" id="PIRSF018505">
    <property type="entry name" value="Prpndl_dhdrts_sm"/>
    <property type="match status" value="1"/>
</dbReference>
<evidence type="ECO:0000313" key="3">
    <source>
        <dbReference type="Proteomes" id="UP000516160"/>
    </source>
</evidence>
<dbReference type="InterPro" id="IPR003207">
    <property type="entry name" value="Ppandiol/glycerol_DeHydtase_su"/>
</dbReference>
<dbReference type="NCBIfam" id="NF011972">
    <property type="entry name" value="PRK15443.1-3"/>
    <property type="match status" value="1"/>
</dbReference>
<evidence type="ECO:0000256" key="1">
    <source>
        <dbReference type="SAM" id="MobiDB-lite"/>
    </source>
</evidence>
<dbReference type="KEGG" id="acae:HYG86_04070"/>
<dbReference type="EMBL" id="CP058559">
    <property type="protein sequence ID" value="QNO14008.1"/>
    <property type="molecule type" value="Genomic_DNA"/>
</dbReference>
<name>A0A7G9W5P6_ALKCA</name>
<dbReference type="Pfam" id="PF02287">
    <property type="entry name" value="Dehydratase_SU"/>
    <property type="match status" value="1"/>
</dbReference>
<protein>
    <submittedName>
        <fullName evidence="2">Diol dehydratase small subunit</fullName>
    </submittedName>
</protein>
<dbReference type="SUPFAM" id="SSF47148">
    <property type="entry name" value="Diol dehydratase, gamma subunit"/>
    <property type="match status" value="1"/>
</dbReference>
<evidence type="ECO:0000313" key="2">
    <source>
        <dbReference type="EMBL" id="QNO14008.1"/>
    </source>
</evidence>
<feature type="region of interest" description="Disordered" evidence="1">
    <location>
        <begin position="17"/>
        <end position="39"/>
    </location>
</feature>
<feature type="compositionally biased region" description="Polar residues" evidence="1">
    <location>
        <begin position="18"/>
        <end position="36"/>
    </location>
</feature>
<organism evidence="2 3">
    <name type="scientific">Alkalicella caledoniensis</name>
    <dbReference type="NCBI Taxonomy" id="2731377"/>
    <lineage>
        <taxon>Bacteria</taxon>
        <taxon>Bacillati</taxon>
        <taxon>Bacillota</taxon>
        <taxon>Clostridia</taxon>
        <taxon>Eubacteriales</taxon>
        <taxon>Proteinivoracaceae</taxon>
        <taxon>Alkalicella</taxon>
    </lineage>
</organism>
<reference evidence="2 3" key="1">
    <citation type="submission" date="2020-07" db="EMBL/GenBank/DDBJ databases">
        <title>Alkalicella. sp. LB2 genome.</title>
        <authorList>
            <person name="Postec A."/>
            <person name="Quemeneur M."/>
        </authorList>
    </citation>
    <scope>NUCLEOTIDE SEQUENCE [LARGE SCALE GENOMIC DNA]</scope>
    <source>
        <strain evidence="2 3">LB2</strain>
    </source>
</reference>